<accession>A0A090VR60</accession>
<dbReference type="AlphaFoldDB" id="A0A090VR60"/>
<protein>
    <recommendedName>
        <fullName evidence="2">UspA domain-containing protein</fullName>
    </recommendedName>
</protein>
<organism evidence="3 6">
    <name type="scientific">Jejuia pallidilutea</name>
    <dbReference type="NCBI Taxonomy" id="504487"/>
    <lineage>
        <taxon>Bacteria</taxon>
        <taxon>Pseudomonadati</taxon>
        <taxon>Bacteroidota</taxon>
        <taxon>Flavobacteriia</taxon>
        <taxon>Flavobacteriales</taxon>
        <taxon>Flavobacteriaceae</taxon>
        <taxon>Jejuia</taxon>
    </lineage>
</organism>
<evidence type="ECO:0000313" key="7">
    <source>
        <dbReference type="Proteomes" id="UP000030184"/>
    </source>
</evidence>
<dbReference type="PANTHER" id="PTHR46268:SF6">
    <property type="entry name" value="UNIVERSAL STRESS PROTEIN UP12"/>
    <property type="match status" value="1"/>
</dbReference>
<evidence type="ECO:0000313" key="5">
    <source>
        <dbReference type="EMBL" id="GAL88548.1"/>
    </source>
</evidence>
<dbReference type="CDD" id="cd00293">
    <property type="entry name" value="USP-like"/>
    <property type="match status" value="1"/>
</dbReference>
<dbReference type="InterPro" id="IPR006016">
    <property type="entry name" value="UspA"/>
</dbReference>
<dbReference type="PANTHER" id="PTHR46268">
    <property type="entry name" value="STRESS RESPONSE PROTEIN NHAX"/>
    <property type="match status" value="1"/>
</dbReference>
<dbReference type="Proteomes" id="UP000029646">
    <property type="component" value="Unassembled WGS sequence"/>
</dbReference>
<keyword evidence="7" id="KW-1185">Reference proteome</keyword>
<sequence length="284" mass="33294">MRRVLVPTDFSDNALNAINYALEFFKYEICVFYFMHAYQDDIYTNEALLTRKTLEKATNLVSKKSKKQLEDVLKIVKEKHPNPRFTYRTISSNNVLVDEADKIVDNENIDIIVMGTQGKTDNRKLTFGSHTLQVLKYVECPVLAIPRNYKYTQPKHVLFPTNYLIPYKRRELKLLCEMLAPFRARVDMLYVAKSDKLSMRQEDNKAFIEETLYKNDTHFYTVNKKHVSEAINDCIAEYKIDMLVMVNTRHSHLENILYQSSIDKISLNVGIPFLALQNIKRDNF</sequence>
<dbReference type="PRINTS" id="PR01438">
    <property type="entry name" value="UNVRSLSTRESS"/>
</dbReference>
<dbReference type="Gene3D" id="3.40.50.12370">
    <property type="match status" value="1"/>
</dbReference>
<evidence type="ECO:0000313" key="6">
    <source>
        <dbReference type="Proteomes" id="UP000029641"/>
    </source>
</evidence>
<name>A0A090VR60_9FLAO</name>
<evidence type="ECO:0000313" key="4">
    <source>
        <dbReference type="EMBL" id="GAL72484.1"/>
    </source>
</evidence>
<proteinExistence type="inferred from homology"/>
<reference evidence="7" key="1">
    <citation type="journal article" date="2014" name="Genome Announc.">
        <title>Draft Genome Sequence of Marine Flavobacterium Jejuia pallidilutea Strain 11shimoA1 and Pigmentation Mutants.</title>
        <authorList>
            <person name="Takatani N."/>
            <person name="Nakanishi M."/>
            <person name="Meirelles P."/>
            <person name="Mino S."/>
            <person name="Suda W."/>
            <person name="Oshima K."/>
            <person name="Hattori M."/>
            <person name="Ohkuma M."/>
            <person name="Hosokawa M."/>
            <person name="Miyashita K."/>
            <person name="Thompson F.L."/>
            <person name="Niwa A."/>
            <person name="Sawabe T."/>
            <person name="Sawabe T."/>
        </authorList>
    </citation>
    <scope>NUCLEOTIDE SEQUENCE [LARGE SCALE GENOMIC DNA]</scope>
    <source>
        <strain evidence="7">JCM 19538</strain>
    </source>
</reference>
<dbReference type="EMBL" id="BBNR01000002">
    <property type="protein sequence ID" value="GAL65799.1"/>
    <property type="molecule type" value="Genomic_DNA"/>
</dbReference>
<dbReference type="EMBL" id="BBNS01000025">
    <property type="protein sequence ID" value="GAL72484.1"/>
    <property type="molecule type" value="Genomic_DNA"/>
</dbReference>
<dbReference type="Proteomes" id="UP000030184">
    <property type="component" value="Unassembled WGS sequence"/>
</dbReference>
<comment type="caution">
    <text evidence="3">The sequence shown here is derived from an EMBL/GenBank/DDBJ whole genome shotgun (WGS) entry which is preliminary data.</text>
</comment>
<gene>
    <name evidence="3" type="ORF">JCM19301_3484</name>
    <name evidence="4" type="ORF">JCM19302_1606</name>
    <name evidence="5" type="ORF">JCM19538_3061</name>
</gene>
<evidence type="ECO:0000256" key="1">
    <source>
        <dbReference type="ARBA" id="ARBA00008791"/>
    </source>
</evidence>
<dbReference type="eggNOG" id="COG0589">
    <property type="taxonomic scope" value="Bacteria"/>
</dbReference>
<dbReference type="RefSeq" id="WP_042241055.1">
    <property type="nucleotide sequence ID" value="NZ_BBNR01000002.1"/>
</dbReference>
<dbReference type="STRING" id="504487.JCM19538_3061"/>
<dbReference type="OrthoDB" id="9788959at2"/>
<dbReference type="Proteomes" id="UP000029641">
    <property type="component" value="Unassembled WGS sequence"/>
</dbReference>
<dbReference type="InterPro" id="IPR006015">
    <property type="entry name" value="Universal_stress_UspA"/>
</dbReference>
<dbReference type="SUPFAM" id="SSF52402">
    <property type="entry name" value="Adenine nucleotide alpha hydrolases-like"/>
    <property type="match status" value="2"/>
</dbReference>
<dbReference type="EMBL" id="BBNY01000003">
    <property type="protein sequence ID" value="GAL88548.1"/>
    <property type="molecule type" value="Genomic_DNA"/>
</dbReference>
<comment type="similarity">
    <text evidence="1">Belongs to the universal stress protein A family.</text>
</comment>
<feature type="domain" description="UspA" evidence="2">
    <location>
        <begin position="1"/>
        <end position="146"/>
    </location>
</feature>
<evidence type="ECO:0000259" key="2">
    <source>
        <dbReference type="Pfam" id="PF00582"/>
    </source>
</evidence>
<evidence type="ECO:0000313" key="3">
    <source>
        <dbReference type="EMBL" id="GAL65799.1"/>
    </source>
</evidence>
<dbReference type="Pfam" id="PF00582">
    <property type="entry name" value="Usp"/>
    <property type="match status" value="1"/>
</dbReference>